<feature type="transmembrane region" description="Helical" evidence="2">
    <location>
        <begin position="82"/>
        <end position="101"/>
    </location>
</feature>
<protein>
    <recommendedName>
        <fullName evidence="3">DUF7312 domain-containing protein</fullName>
    </recommendedName>
</protein>
<evidence type="ECO:0000256" key="1">
    <source>
        <dbReference type="SAM" id="MobiDB-lite"/>
    </source>
</evidence>
<evidence type="ECO:0000256" key="2">
    <source>
        <dbReference type="SAM" id="Phobius"/>
    </source>
</evidence>
<dbReference type="HOGENOM" id="CLU_2243775_0_0_2"/>
<dbReference type="Pfam" id="PF23994">
    <property type="entry name" value="DUF7312"/>
    <property type="match status" value="1"/>
</dbReference>
<evidence type="ECO:0000313" key="4">
    <source>
        <dbReference type="EMBL" id="AGB15734.1"/>
    </source>
</evidence>
<dbReference type="GeneID" id="14375371"/>
<dbReference type="KEGG" id="hru:Halru_1117"/>
<feature type="region of interest" description="Disordered" evidence="1">
    <location>
        <begin position="1"/>
        <end position="74"/>
    </location>
</feature>
<keyword evidence="2" id="KW-1133">Transmembrane helix</keyword>
<dbReference type="RefSeq" id="WP_015300393.1">
    <property type="nucleotide sequence ID" value="NC_019964.1"/>
</dbReference>
<sequence length="104" mass="10787">MTERRTDSGAVDEANEPDAPGTEEPEDESANARDELRPTTPGGSTSEFEETDSDDEAARSKPGVPEPLSTPVRSGSIDAENAAFVVLGALATVALFVRLAGVAL</sequence>
<evidence type="ECO:0000313" key="5">
    <source>
        <dbReference type="Proteomes" id="UP000010846"/>
    </source>
</evidence>
<name>L0IAG9_HALRX</name>
<feature type="compositionally biased region" description="Acidic residues" evidence="1">
    <location>
        <begin position="13"/>
        <end position="29"/>
    </location>
</feature>
<keyword evidence="2" id="KW-0812">Transmembrane</keyword>
<dbReference type="eggNOG" id="arCOG09213">
    <property type="taxonomic scope" value="Archaea"/>
</dbReference>
<gene>
    <name evidence="4" type="ordered locus">Halru_1117</name>
</gene>
<keyword evidence="2" id="KW-0472">Membrane</keyword>
<dbReference type="STRING" id="797302.Halru_1117"/>
<dbReference type="Proteomes" id="UP000010846">
    <property type="component" value="Chromosome"/>
</dbReference>
<dbReference type="OrthoDB" id="375456at2157"/>
<organism evidence="4 5">
    <name type="scientific">Halovivax ruber (strain DSM 18193 / JCM 13892 / XH-70)</name>
    <dbReference type="NCBI Taxonomy" id="797302"/>
    <lineage>
        <taxon>Archaea</taxon>
        <taxon>Methanobacteriati</taxon>
        <taxon>Methanobacteriota</taxon>
        <taxon>Stenosarchaea group</taxon>
        <taxon>Halobacteria</taxon>
        <taxon>Halobacteriales</taxon>
        <taxon>Natrialbaceae</taxon>
        <taxon>Halovivax</taxon>
    </lineage>
</organism>
<dbReference type="EMBL" id="CP003050">
    <property type="protein sequence ID" value="AGB15734.1"/>
    <property type="molecule type" value="Genomic_DNA"/>
</dbReference>
<accession>L0IAG9</accession>
<evidence type="ECO:0000259" key="3">
    <source>
        <dbReference type="Pfam" id="PF23994"/>
    </source>
</evidence>
<reference evidence="4" key="1">
    <citation type="submission" date="2011-09" db="EMBL/GenBank/DDBJ databases">
        <title>Complete sequence of Halovivax ruber XH-70.</title>
        <authorList>
            <consortium name="US DOE Joint Genome Institute"/>
            <person name="Lucas S."/>
            <person name="Han J."/>
            <person name="Lapidus A."/>
            <person name="Cheng J.-F."/>
            <person name="Goodwin L."/>
            <person name="Pitluck S."/>
            <person name="Peters L."/>
            <person name="Mikhailova N."/>
            <person name="Davenport K."/>
            <person name="Detter J.C."/>
            <person name="Han C."/>
            <person name="Tapia R."/>
            <person name="Land M."/>
            <person name="Hauser L."/>
            <person name="Kyrpides N."/>
            <person name="Ivanova N."/>
            <person name="Pagani I."/>
            <person name="Sproer C."/>
            <person name="Anderson I."/>
            <person name="Woyke T."/>
        </authorList>
    </citation>
    <scope>NUCLEOTIDE SEQUENCE</scope>
    <source>
        <strain evidence="4">XH-70</strain>
    </source>
</reference>
<feature type="domain" description="DUF7312" evidence="3">
    <location>
        <begin position="49"/>
        <end position="99"/>
    </location>
</feature>
<keyword evidence="5" id="KW-1185">Reference proteome</keyword>
<dbReference type="InterPro" id="IPR055736">
    <property type="entry name" value="DUF7312"/>
</dbReference>
<proteinExistence type="predicted"/>
<dbReference type="AlphaFoldDB" id="L0IAG9"/>